<dbReference type="OrthoDB" id="621570at2"/>
<dbReference type="Proteomes" id="UP000298616">
    <property type="component" value="Chromosome"/>
</dbReference>
<feature type="chain" id="PRO_5020728355" description="RagB/SusD family nutrient uptake outer membrane protein" evidence="6">
    <location>
        <begin position="22"/>
        <end position="478"/>
    </location>
</feature>
<evidence type="ECO:0000256" key="2">
    <source>
        <dbReference type="ARBA" id="ARBA00006275"/>
    </source>
</evidence>
<feature type="domain" description="SusD-like N-terminal" evidence="8">
    <location>
        <begin position="24"/>
        <end position="232"/>
    </location>
</feature>
<reference evidence="9 10" key="1">
    <citation type="submission" date="2018-04" db="EMBL/GenBank/DDBJ databases">
        <title>Complete genome uncultured novel isolate.</title>
        <authorList>
            <person name="Merlino G."/>
        </authorList>
    </citation>
    <scope>NUCLEOTIDE SEQUENCE [LARGE SCALE GENOMIC DNA]</scope>
    <source>
        <strain evidence="10">R1DC9</strain>
    </source>
</reference>
<organism evidence="9 10">
    <name type="scientific">Mangrovivirga cuniculi</name>
    <dbReference type="NCBI Taxonomy" id="2715131"/>
    <lineage>
        <taxon>Bacteria</taxon>
        <taxon>Pseudomonadati</taxon>
        <taxon>Bacteroidota</taxon>
        <taxon>Cytophagia</taxon>
        <taxon>Cytophagales</taxon>
        <taxon>Mangrovivirgaceae</taxon>
        <taxon>Mangrovivirga</taxon>
    </lineage>
</organism>
<dbReference type="InterPro" id="IPR033985">
    <property type="entry name" value="SusD-like_N"/>
</dbReference>
<dbReference type="InterPro" id="IPR011990">
    <property type="entry name" value="TPR-like_helical_dom_sf"/>
</dbReference>
<dbReference type="RefSeq" id="WP_137089710.1">
    <property type="nucleotide sequence ID" value="NZ_CP028923.1"/>
</dbReference>
<dbReference type="SUPFAM" id="SSF48452">
    <property type="entry name" value="TPR-like"/>
    <property type="match status" value="1"/>
</dbReference>
<evidence type="ECO:0000259" key="8">
    <source>
        <dbReference type="Pfam" id="PF14322"/>
    </source>
</evidence>
<feature type="domain" description="RagB/SusD" evidence="7">
    <location>
        <begin position="348"/>
        <end position="475"/>
    </location>
</feature>
<evidence type="ECO:0000256" key="5">
    <source>
        <dbReference type="ARBA" id="ARBA00023237"/>
    </source>
</evidence>
<evidence type="ECO:0000259" key="7">
    <source>
        <dbReference type="Pfam" id="PF07980"/>
    </source>
</evidence>
<dbReference type="AlphaFoldDB" id="A0A4D7JHE2"/>
<evidence type="ECO:0000313" key="10">
    <source>
        <dbReference type="Proteomes" id="UP000298616"/>
    </source>
</evidence>
<evidence type="ECO:0000256" key="6">
    <source>
        <dbReference type="SAM" id="SignalP"/>
    </source>
</evidence>
<dbReference type="InterPro" id="IPR012944">
    <property type="entry name" value="SusD_RagB_dom"/>
</dbReference>
<keyword evidence="5" id="KW-0998">Cell outer membrane</keyword>
<protein>
    <recommendedName>
        <fullName evidence="11">RagB/SusD family nutrient uptake outer membrane protein</fullName>
    </recommendedName>
</protein>
<proteinExistence type="inferred from homology"/>
<dbReference type="Pfam" id="PF14322">
    <property type="entry name" value="SusD-like_3"/>
    <property type="match status" value="1"/>
</dbReference>
<evidence type="ECO:0008006" key="11">
    <source>
        <dbReference type="Google" id="ProtNLM"/>
    </source>
</evidence>
<comment type="similarity">
    <text evidence="2">Belongs to the SusD family.</text>
</comment>
<evidence type="ECO:0000256" key="3">
    <source>
        <dbReference type="ARBA" id="ARBA00022729"/>
    </source>
</evidence>
<evidence type="ECO:0000313" key="9">
    <source>
        <dbReference type="EMBL" id="QCK14117.1"/>
    </source>
</evidence>
<dbReference type="Pfam" id="PF07980">
    <property type="entry name" value="SusD_RagB"/>
    <property type="match status" value="1"/>
</dbReference>
<feature type="signal peptide" evidence="6">
    <location>
        <begin position="1"/>
        <end position="21"/>
    </location>
</feature>
<dbReference type="EMBL" id="CP028923">
    <property type="protein sequence ID" value="QCK14117.1"/>
    <property type="molecule type" value="Genomic_DNA"/>
</dbReference>
<dbReference type="PROSITE" id="PS51257">
    <property type="entry name" value="PROKAR_LIPOPROTEIN"/>
    <property type="match status" value="1"/>
</dbReference>
<evidence type="ECO:0000256" key="1">
    <source>
        <dbReference type="ARBA" id="ARBA00004442"/>
    </source>
</evidence>
<dbReference type="Gene3D" id="1.25.40.390">
    <property type="match status" value="1"/>
</dbReference>
<dbReference type="Gene3D" id="2.20.20.130">
    <property type="match status" value="1"/>
</dbReference>
<sequence>MINRLKIFALMLFGASIISCSDVLDIEPVNSIPQSRAFESLDDIEQGIIGAYGIINEQILIGVSSRASDDTRLSPENRGQGVQIHSWTYVSTNTEMENIWLNTYSTIAQINRVLNGLNNLVNGGVISESEASAPRGELLALRAFMHFELFRAAGDYTSGGTAIPYITLQDLDGNGVPDGLETFGQPVRQSTSDFYNLLFADIDDAKSLVPASFGLDNTSRMNYYAIRALEARAGLYAQDYNRAISGATDVIDAVALADSTEYRAIWTDEGNTEVLFELARVSGDGRIGTLWQDTNGDVFFAPSDEVISIYDPINDVRYPSFILIDGDRDGEPELVNKYPGKPALDKLNDIKIFRVSEMYLIRAEAYARSSTPDIAAANSDLQDIKDARLTNYIPSDINDVNALLDEILLERRKELAFEGHRFFDLKRFGFAIDRLPTDCELSSACELPAGNFRFNLPIPQSEIFANDNMVQNDGYTSN</sequence>
<keyword evidence="10" id="KW-1185">Reference proteome</keyword>
<keyword evidence="4" id="KW-0472">Membrane</keyword>
<dbReference type="KEGG" id="fpf:DCC35_04810"/>
<keyword evidence="3 6" id="KW-0732">Signal</keyword>
<gene>
    <name evidence="9" type="ORF">DCC35_04810</name>
</gene>
<name>A0A4D7JHE2_9BACT</name>
<comment type="subcellular location">
    <subcellularLocation>
        <location evidence="1">Cell outer membrane</location>
    </subcellularLocation>
</comment>
<accession>A0A4D7JHE2</accession>
<dbReference type="GO" id="GO:0009279">
    <property type="term" value="C:cell outer membrane"/>
    <property type="evidence" value="ECO:0007669"/>
    <property type="project" value="UniProtKB-SubCell"/>
</dbReference>
<dbReference type="Gene3D" id="1.25.40.900">
    <property type="match status" value="1"/>
</dbReference>
<evidence type="ECO:0000256" key="4">
    <source>
        <dbReference type="ARBA" id="ARBA00023136"/>
    </source>
</evidence>